<dbReference type="InterPro" id="IPR052931">
    <property type="entry name" value="Prophage_regulatory_activator"/>
</dbReference>
<proteinExistence type="predicted"/>
<evidence type="ECO:0000313" key="3">
    <source>
        <dbReference type="Proteomes" id="UP000637632"/>
    </source>
</evidence>
<comment type="caution">
    <text evidence="2">The sequence shown here is derived from an EMBL/GenBank/DDBJ whole genome shotgun (WGS) entry which is preliminary data.</text>
</comment>
<protein>
    <submittedName>
        <fullName evidence="2">AlpA family phage regulatory protein</fullName>
    </submittedName>
</protein>
<dbReference type="PANTHER" id="PTHR36154:SF1">
    <property type="entry name" value="DNA-BINDING TRANSCRIPTIONAL ACTIVATOR ALPA"/>
    <property type="match status" value="1"/>
</dbReference>
<feature type="region of interest" description="Disordered" evidence="1">
    <location>
        <begin position="1"/>
        <end position="34"/>
    </location>
</feature>
<keyword evidence="3" id="KW-1185">Reference proteome</keyword>
<dbReference type="Pfam" id="PF05930">
    <property type="entry name" value="Phage_AlpA"/>
    <property type="match status" value="1"/>
</dbReference>
<dbReference type="PANTHER" id="PTHR36154">
    <property type="entry name" value="DNA-BINDING TRANSCRIPTIONAL ACTIVATOR ALPA"/>
    <property type="match status" value="1"/>
</dbReference>
<accession>A0ABR6XDK5</accession>
<gene>
    <name evidence="2" type="ORF">H8K26_05685</name>
</gene>
<evidence type="ECO:0000256" key="1">
    <source>
        <dbReference type="SAM" id="MobiDB-lite"/>
    </source>
</evidence>
<dbReference type="EMBL" id="JACOFT010000002">
    <property type="protein sequence ID" value="MBC3810926.1"/>
    <property type="molecule type" value="Genomic_DNA"/>
</dbReference>
<dbReference type="InterPro" id="IPR010260">
    <property type="entry name" value="AlpA"/>
</dbReference>
<evidence type="ECO:0000313" key="2">
    <source>
        <dbReference type="EMBL" id="MBC3810926.1"/>
    </source>
</evidence>
<organism evidence="2 3">
    <name type="scientific">Undibacterium aquatile</name>
    <dbReference type="NCBI Taxonomy" id="1537398"/>
    <lineage>
        <taxon>Bacteria</taxon>
        <taxon>Pseudomonadati</taxon>
        <taxon>Pseudomonadota</taxon>
        <taxon>Betaproteobacteria</taxon>
        <taxon>Burkholderiales</taxon>
        <taxon>Oxalobacteraceae</taxon>
        <taxon>Undibacterium</taxon>
    </lineage>
</organism>
<reference evidence="2 3" key="1">
    <citation type="submission" date="2020-08" db="EMBL/GenBank/DDBJ databases">
        <title>Novel species isolated from subtropical streams in China.</title>
        <authorList>
            <person name="Lu H."/>
        </authorList>
    </citation>
    <scope>NUCLEOTIDE SEQUENCE [LARGE SCALE GENOMIC DNA]</scope>
    <source>
        <strain evidence="2 3">CCTCC AB 2015119</strain>
    </source>
</reference>
<name>A0ABR6XDK5_9BURK</name>
<sequence>MCSHAGATGREKQKALAESAPNAQDQRSSKDEEPRVIRLKEVIKKVGLSRSTIYNLIEDGRFPQRLQLLERAIGFYEHEVDAWILQLGRKA</sequence>
<dbReference type="Proteomes" id="UP000637632">
    <property type="component" value="Unassembled WGS sequence"/>
</dbReference>
<dbReference type="Gene3D" id="1.10.238.160">
    <property type="match status" value="1"/>
</dbReference>